<feature type="transmembrane region" description="Helical" evidence="6">
    <location>
        <begin position="373"/>
        <end position="395"/>
    </location>
</feature>
<evidence type="ECO:0000256" key="6">
    <source>
        <dbReference type="SAM" id="Phobius"/>
    </source>
</evidence>
<comment type="caution">
    <text evidence="7">The sequence shown here is derived from an EMBL/GenBank/DDBJ whole genome shotgun (WGS) entry which is preliminary data.</text>
</comment>
<dbReference type="EMBL" id="PNCG01000021">
    <property type="protein sequence ID" value="TMP85661.1"/>
    <property type="molecule type" value="Genomic_DNA"/>
</dbReference>
<keyword evidence="3 6" id="KW-0812">Transmembrane</keyword>
<dbReference type="GO" id="GO:0005886">
    <property type="term" value="C:plasma membrane"/>
    <property type="evidence" value="ECO:0007669"/>
    <property type="project" value="UniProtKB-SubCell"/>
</dbReference>
<dbReference type="AlphaFoldDB" id="A0A5S3Z0W7"/>
<evidence type="ECO:0000313" key="7">
    <source>
        <dbReference type="EMBL" id="TMP85661.1"/>
    </source>
</evidence>
<dbReference type="InterPro" id="IPR018385">
    <property type="entry name" value="C4_dicarb_anaerob_car-like"/>
</dbReference>
<protein>
    <recommendedName>
        <fullName evidence="9">Basic amino acid antiporter YfcC</fullName>
    </recommendedName>
</protein>
<sequence length="469" mass="50821">MTNHTRFSLPSASVILMSVALLAYASTWFVQPGWFAMDAQQTTVSLAQFQQQQTQLQLPLFASNGEVGFVNVLFEGLVAGDKFGATIGVMAFILITGGAFSVLMHTGAINRAVLALIGRTQKLQWLFIPVLFTLFSLGGAIFGMGEEAIAFCVVLLPIMKQLGYNAQTTVLVTYVATQIGFASSWMNPFSIAIAQSIAELGVFSGAPLRMFAWGCFTLLGMTYTYRYAKHSRALPAEPAPSTSYEPLCRADKTLLLLFAGVIAWVVWGVTLHQYYIPQLAGQFFTLAVLSAIVAKFMYRTSFSRSAEMFTQGAQELLPAALLVALAKGIVLLLGGNELSEPSVLNTLLYYSATLLHGMPEALAAWSMLVFQSLFNFFVSSGSGQAAITMPIMAPLGDLLNVGQQTVVLAFQLGDGLTNIIIPTSASLIGCLGVVKLEWGQWFLFIWRLQLALFALASVFVIGAQFMQYS</sequence>
<feature type="transmembrane region" description="Helical" evidence="6">
    <location>
        <begin position="275"/>
        <end position="296"/>
    </location>
</feature>
<evidence type="ECO:0008006" key="9">
    <source>
        <dbReference type="Google" id="ProtNLM"/>
    </source>
</evidence>
<evidence type="ECO:0000256" key="1">
    <source>
        <dbReference type="ARBA" id="ARBA00004651"/>
    </source>
</evidence>
<dbReference type="InterPro" id="IPR051679">
    <property type="entry name" value="DASS-Related_Transporters"/>
</dbReference>
<evidence type="ECO:0000256" key="5">
    <source>
        <dbReference type="ARBA" id="ARBA00023136"/>
    </source>
</evidence>
<reference evidence="8" key="2">
    <citation type="submission" date="2019-06" db="EMBL/GenBank/DDBJ databases">
        <title>Co-occurence of chitin degradation, pigmentation and bioactivity in marine Pseudoalteromonas.</title>
        <authorList>
            <person name="Sonnenschein E.C."/>
            <person name="Bech P.K."/>
        </authorList>
    </citation>
    <scope>NUCLEOTIDE SEQUENCE [LARGE SCALE GENOMIC DNA]</scope>
    <source>
        <strain evidence="8">S2897</strain>
    </source>
</reference>
<dbReference type="NCBIfam" id="NF008611">
    <property type="entry name" value="PRK11588.1"/>
    <property type="match status" value="1"/>
</dbReference>
<dbReference type="RefSeq" id="WP_138548956.1">
    <property type="nucleotide sequence ID" value="NZ_PNCG01000021.1"/>
</dbReference>
<reference evidence="7 8" key="1">
    <citation type="submission" date="2017-12" db="EMBL/GenBank/DDBJ databases">
        <authorList>
            <person name="Paulsen S."/>
            <person name="Gram L.K."/>
        </authorList>
    </citation>
    <scope>NUCLEOTIDE SEQUENCE [LARGE SCALE GENOMIC DNA]</scope>
    <source>
        <strain evidence="7 8">S2897</strain>
    </source>
</reference>
<comment type="subcellular location">
    <subcellularLocation>
        <location evidence="1">Cell membrane</location>
        <topology evidence="1">Multi-pass membrane protein</topology>
    </subcellularLocation>
</comment>
<feature type="transmembrane region" description="Helical" evidence="6">
    <location>
        <begin position="125"/>
        <end position="142"/>
    </location>
</feature>
<dbReference type="PANTHER" id="PTHR43652:SF2">
    <property type="entry name" value="BASIC AMINO ACID ANTIPORTER YFCC-RELATED"/>
    <property type="match status" value="1"/>
</dbReference>
<feature type="transmembrane region" description="Helical" evidence="6">
    <location>
        <begin position="415"/>
        <end position="434"/>
    </location>
</feature>
<feature type="transmembrane region" description="Helical" evidence="6">
    <location>
        <begin position="12"/>
        <end position="30"/>
    </location>
</feature>
<dbReference type="Proteomes" id="UP000305874">
    <property type="component" value="Unassembled WGS sequence"/>
</dbReference>
<dbReference type="Pfam" id="PF03606">
    <property type="entry name" value="DcuC"/>
    <property type="match status" value="1"/>
</dbReference>
<organism evidence="7 8">
    <name type="scientific">Pseudoalteromonas ruthenica</name>
    <dbReference type="NCBI Taxonomy" id="151081"/>
    <lineage>
        <taxon>Bacteria</taxon>
        <taxon>Pseudomonadati</taxon>
        <taxon>Pseudomonadota</taxon>
        <taxon>Gammaproteobacteria</taxon>
        <taxon>Alteromonadales</taxon>
        <taxon>Pseudoalteromonadaceae</taxon>
        <taxon>Pseudoalteromonas</taxon>
    </lineage>
</organism>
<gene>
    <name evidence="7" type="ORF">CWC05_17260</name>
</gene>
<keyword evidence="2" id="KW-1003">Cell membrane</keyword>
<evidence type="ECO:0000256" key="2">
    <source>
        <dbReference type="ARBA" id="ARBA00022475"/>
    </source>
</evidence>
<dbReference type="PANTHER" id="PTHR43652">
    <property type="entry name" value="BASIC AMINO ACID ANTIPORTER YFCC-RELATED"/>
    <property type="match status" value="1"/>
</dbReference>
<keyword evidence="5 6" id="KW-0472">Membrane</keyword>
<feature type="transmembrane region" description="Helical" evidence="6">
    <location>
        <begin position="253"/>
        <end position="269"/>
    </location>
</feature>
<evidence type="ECO:0000256" key="3">
    <source>
        <dbReference type="ARBA" id="ARBA00022692"/>
    </source>
</evidence>
<accession>A0A5S3Z0W7</accession>
<name>A0A5S3Z0W7_9GAMM</name>
<evidence type="ECO:0000256" key="4">
    <source>
        <dbReference type="ARBA" id="ARBA00022989"/>
    </source>
</evidence>
<evidence type="ECO:0000313" key="8">
    <source>
        <dbReference type="Proteomes" id="UP000305874"/>
    </source>
</evidence>
<feature type="transmembrane region" description="Helical" evidence="6">
    <location>
        <begin position="83"/>
        <end position="104"/>
    </location>
</feature>
<feature type="transmembrane region" description="Helical" evidence="6">
    <location>
        <begin position="441"/>
        <end position="466"/>
    </location>
</feature>
<dbReference type="STRING" id="151081.TW72_07905"/>
<proteinExistence type="predicted"/>
<keyword evidence="4 6" id="KW-1133">Transmembrane helix</keyword>